<feature type="transmembrane region" description="Helical" evidence="5">
    <location>
        <begin position="118"/>
        <end position="135"/>
    </location>
</feature>
<proteinExistence type="predicted"/>
<evidence type="ECO:0000313" key="7">
    <source>
        <dbReference type="EMBL" id="MBO9154336.1"/>
    </source>
</evidence>
<dbReference type="InterPro" id="IPR009908">
    <property type="entry name" value="Methylamine_util_MauE"/>
</dbReference>
<evidence type="ECO:0000256" key="2">
    <source>
        <dbReference type="ARBA" id="ARBA00022692"/>
    </source>
</evidence>
<organism evidence="7 8">
    <name type="scientific">Chitinophaga chungangae</name>
    <dbReference type="NCBI Taxonomy" id="2821488"/>
    <lineage>
        <taxon>Bacteria</taxon>
        <taxon>Pseudomonadati</taxon>
        <taxon>Bacteroidota</taxon>
        <taxon>Chitinophagia</taxon>
        <taxon>Chitinophagales</taxon>
        <taxon>Chitinophagaceae</taxon>
        <taxon>Chitinophaga</taxon>
    </lineage>
</organism>
<name>A0ABS3YI20_9BACT</name>
<feature type="transmembrane region" description="Helical" evidence="5">
    <location>
        <begin position="147"/>
        <end position="167"/>
    </location>
</feature>
<reference evidence="8" key="1">
    <citation type="submission" date="2021-03" db="EMBL/GenBank/DDBJ databases">
        <title>Assistant Professor.</title>
        <authorList>
            <person name="Huq M.A."/>
        </authorList>
    </citation>
    <scope>NUCLEOTIDE SEQUENCE [LARGE SCALE GENOMIC DNA]</scope>
    <source>
        <strain evidence="8">MAH-28</strain>
    </source>
</reference>
<dbReference type="Pfam" id="PF07291">
    <property type="entry name" value="MauE"/>
    <property type="match status" value="1"/>
</dbReference>
<accession>A0ABS3YI20</accession>
<feature type="domain" description="Methylamine utilisation protein MauE" evidence="6">
    <location>
        <begin position="1"/>
        <end position="133"/>
    </location>
</feature>
<dbReference type="NCBIfam" id="NF045576">
    <property type="entry name" value="BT_3928_fam"/>
    <property type="match status" value="1"/>
</dbReference>
<feature type="transmembrane region" description="Helical" evidence="5">
    <location>
        <begin position="48"/>
        <end position="72"/>
    </location>
</feature>
<sequence length="366" mass="41928">MKPILILFRILVGVLFIFSGLIKANDPLGLSYKMDEFFEVLHLHFLIPASLAFSLVMNAFEIIAGFAVLLGYRMRFFSFLLLILIIFFTFLTGFALFSGLIRECGCFGDCIKLTADQSFYKDLILLVMILVIFIYHKRIKPAFPTKATNMLMALAVLFPIALQWYTLAHLPIVDCLPYKVGNNIMEKMKVPPGSTPDVYETVLIYEKNGQQQEFTTENYPWQDTLWKFVDRKDKLVKKGNAEPAIKDFVLTDFDGVNMNRGVLMESLPVYLFLVRDVREAGSGWEKKMQALQQQFKEGKFMLFGVTSSNKAQVEQFQKERGIDFQFLQMDGTAIKTAGRSTPCLLLLEKSVVKGKWHYNDIPDFTK</sequence>
<evidence type="ECO:0000256" key="1">
    <source>
        <dbReference type="ARBA" id="ARBA00004141"/>
    </source>
</evidence>
<comment type="caution">
    <text evidence="7">The sequence shown here is derived from an EMBL/GenBank/DDBJ whole genome shotgun (WGS) entry which is preliminary data.</text>
</comment>
<feature type="transmembrane region" description="Helical" evidence="5">
    <location>
        <begin position="79"/>
        <end position="98"/>
    </location>
</feature>
<keyword evidence="4 5" id="KW-0472">Membrane</keyword>
<evidence type="ECO:0000259" key="6">
    <source>
        <dbReference type="Pfam" id="PF07291"/>
    </source>
</evidence>
<protein>
    <submittedName>
        <fullName evidence="7">DoxX family protein</fullName>
    </submittedName>
</protein>
<keyword evidence="2 5" id="KW-0812">Transmembrane</keyword>
<gene>
    <name evidence="7" type="ORF">J7I43_19075</name>
</gene>
<dbReference type="EMBL" id="JAGHKP010000003">
    <property type="protein sequence ID" value="MBO9154336.1"/>
    <property type="molecule type" value="Genomic_DNA"/>
</dbReference>
<evidence type="ECO:0000256" key="3">
    <source>
        <dbReference type="ARBA" id="ARBA00022989"/>
    </source>
</evidence>
<keyword evidence="3 5" id="KW-1133">Transmembrane helix</keyword>
<dbReference type="Proteomes" id="UP000679126">
    <property type="component" value="Unassembled WGS sequence"/>
</dbReference>
<keyword evidence="8" id="KW-1185">Reference proteome</keyword>
<comment type="subcellular location">
    <subcellularLocation>
        <location evidence="1">Membrane</location>
        <topology evidence="1">Multi-pass membrane protein</topology>
    </subcellularLocation>
</comment>
<dbReference type="RefSeq" id="WP_209147453.1">
    <property type="nucleotide sequence ID" value="NZ_JAGHKP010000003.1"/>
</dbReference>
<evidence type="ECO:0000256" key="4">
    <source>
        <dbReference type="ARBA" id="ARBA00023136"/>
    </source>
</evidence>
<evidence type="ECO:0000256" key="5">
    <source>
        <dbReference type="SAM" id="Phobius"/>
    </source>
</evidence>
<evidence type="ECO:0000313" key="8">
    <source>
        <dbReference type="Proteomes" id="UP000679126"/>
    </source>
</evidence>